<comment type="caution">
    <text evidence="3">The sequence shown here is derived from an EMBL/GenBank/DDBJ whole genome shotgun (WGS) entry which is preliminary data.</text>
</comment>
<accession>A0AAW1IUG1</accession>
<dbReference type="AlphaFoldDB" id="A0AAW1IUG1"/>
<feature type="compositionally biased region" description="Basic and acidic residues" evidence="2">
    <location>
        <begin position="1"/>
        <end position="10"/>
    </location>
</feature>
<dbReference type="Proteomes" id="UP001458880">
    <property type="component" value="Unassembled WGS sequence"/>
</dbReference>
<evidence type="ECO:0000256" key="1">
    <source>
        <dbReference type="SAM" id="Coils"/>
    </source>
</evidence>
<protein>
    <submittedName>
        <fullName evidence="3">Uncharacterized protein</fullName>
    </submittedName>
</protein>
<keyword evidence="4" id="KW-1185">Reference proteome</keyword>
<gene>
    <name evidence="3" type="ORF">QE152_g33943</name>
</gene>
<evidence type="ECO:0000313" key="3">
    <source>
        <dbReference type="EMBL" id="KAK9693806.1"/>
    </source>
</evidence>
<reference evidence="3 4" key="1">
    <citation type="journal article" date="2024" name="BMC Genomics">
        <title>De novo assembly and annotation of Popillia japonica's genome with initial clues to its potential as an invasive pest.</title>
        <authorList>
            <person name="Cucini C."/>
            <person name="Boschi S."/>
            <person name="Funari R."/>
            <person name="Cardaioli E."/>
            <person name="Iannotti N."/>
            <person name="Marturano G."/>
            <person name="Paoli F."/>
            <person name="Bruttini M."/>
            <person name="Carapelli A."/>
            <person name="Frati F."/>
            <person name="Nardi F."/>
        </authorList>
    </citation>
    <scope>NUCLEOTIDE SEQUENCE [LARGE SCALE GENOMIC DNA]</scope>
    <source>
        <strain evidence="3">DMR45628</strain>
    </source>
</reference>
<evidence type="ECO:0000313" key="4">
    <source>
        <dbReference type="Proteomes" id="UP001458880"/>
    </source>
</evidence>
<feature type="region of interest" description="Disordered" evidence="2">
    <location>
        <begin position="1"/>
        <end position="22"/>
    </location>
</feature>
<evidence type="ECO:0000256" key="2">
    <source>
        <dbReference type="SAM" id="MobiDB-lite"/>
    </source>
</evidence>
<proteinExistence type="predicted"/>
<keyword evidence="1" id="KW-0175">Coiled coil</keyword>
<organism evidence="3 4">
    <name type="scientific">Popillia japonica</name>
    <name type="common">Japanese beetle</name>
    <dbReference type="NCBI Taxonomy" id="7064"/>
    <lineage>
        <taxon>Eukaryota</taxon>
        <taxon>Metazoa</taxon>
        <taxon>Ecdysozoa</taxon>
        <taxon>Arthropoda</taxon>
        <taxon>Hexapoda</taxon>
        <taxon>Insecta</taxon>
        <taxon>Pterygota</taxon>
        <taxon>Neoptera</taxon>
        <taxon>Endopterygota</taxon>
        <taxon>Coleoptera</taxon>
        <taxon>Polyphaga</taxon>
        <taxon>Scarabaeiformia</taxon>
        <taxon>Scarabaeidae</taxon>
        <taxon>Rutelinae</taxon>
        <taxon>Popillia</taxon>
    </lineage>
</organism>
<sequence>MVENKPEKTEKKKKKKTKEKEVVRVAKPSVDPLLAFQERMKEQEEEERKRLKDKFSSKIKEEELKVDRLRLQIRKKCKSMVFEKPLPYQPQEPVKKSTKLTEYEANISKGTFFDDENTRAILDNVRTSSRRIKLMNKLAAYDVDLGAGFGRH</sequence>
<dbReference type="EMBL" id="JASPKY010000530">
    <property type="protein sequence ID" value="KAK9693806.1"/>
    <property type="molecule type" value="Genomic_DNA"/>
</dbReference>
<name>A0AAW1IUG1_POPJA</name>
<feature type="coiled-coil region" evidence="1">
    <location>
        <begin position="34"/>
        <end position="72"/>
    </location>
</feature>